<name>A0ABW0U3H8_9BACI</name>
<dbReference type="Gene3D" id="3.40.50.620">
    <property type="entry name" value="HUPs"/>
    <property type="match status" value="1"/>
</dbReference>
<evidence type="ECO:0000259" key="2">
    <source>
        <dbReference type="Pfam" id="PF00582"/>
    </source>
</evidence>
<dbReference type="SUPFAM" id="SSF52402">
    <property type="entry name" value="Adenine nucleotide alpha hydrolases-like"/>
    <property type="match status" value="1"/>
</dbReference>
<dbReference type="InterPro" id="IPR006015">
    <property type="entry name" value="Universal_stress_UspA"/>
</dbReference>
<proteinExistence type="inferred from homology"/>
<evidence type="ECO:0000256" key="1">
    <source>
        <dbReference type="ARBA" id="ARBA00008791"/>
    </source>
</evidence>
<dbReference type="PANTHER" id="PTHR46268">
    <property type="entry name" value="STRESS RESPONSE PROTEIN NHAX"/>
    <property type="match status" value="1"/>
</dbReference>
<sequence length="124" mass="13257">MTKKIIVPIDGSAISIRALQFGIHLAKALGDEIRVVHVQPMLEVLGENIIKESTEILEEADVPFTTTIRIGTPSLEIIAEAKEDNVRCIIMGTKGSGNATGEIGSVSQATLAMTPCPITFIPEM</sequence>
<protein>
    <submittedName>
        <fullName evidence="3">Universal stress protein</fullName>
    </submittedName>
</protein>
<gene>
    <name evidence="3" type="ORF">ACFPTR_03505</name>
</gene>
<dbReference type="RefSeq" id="WP_270896119.1">
    <property type="nucleotide sequence ID" value="NZ_JBHSPF010000015.1"/>
</dbReference>
<dbReference type="EMBL" id="JBHSPF010000015">
    <property type="protein sequence ID" value="MFC5627958.1"/>
    <property type="molecule type" value="Genomic_DNA"/>
</dbReference>
<dbReference type="InterPro" id="IPR014729">
    <property type="entry name" value="Rossmann-like_a/b/a_fold"/>
</dbReference>
<dbReference type="Pfam" id="PF00582">
    <property type="entry name" value="Usp"/>
    <property type="match status" value="1"/>
</dbReference>
<dbReference type="InterPro" id="IPR006016">
    <property type="entry name" value="UspA"/>
</dbReference>
<feature type="domain" description="UspA" evidence="2">
    <location>
        <begin position="1"/>
        <end position="121"/>
    </location>
</feature>
<evidence type="ECO:0000313" key="4">
    <source>
        <dbReference type="Proteomes" id="UP001596143"/>
    </source>
</evidence>
<comment type="similarity">
    <text evidence="1">Belongs to the universal stress protein A family.</text>
</comment>
<evidence type="ECO:0000313" key="3">
    <source>
        <dbReference type="EMBL" id="MFC5627958.1"/>
    </source>
</evidence>
<accession>A0ABW0U3H8</accession>
<dbReference type="PANTHER" id="PTHR46268:SF6">
    <property type="entry name" value="UNIVERSAL STRESS PROTEIN UP12"/>
    <property type="match status" value="1"/>
</dbReference>
<organism evidence="3 4">
    <name type="scientific">Aliibacillus thermotolerans</name>
    <dbReference type="NCBI Taxonomy" id="1834418"/>
    <lineage>
        <taxon>Bacteria</taxon>
        <taxon>Bacillati</taxon>
        <taxon>Bacillota</taxon>
        <taxon>Bacilli</taxon>
        <taxon>Bacillales</taxon>
        <taxon>Bacillaceae</taxon>
        <taxon>Aliibacillus</taxon>
    </lineage>
</organism>
<dbReference type="CDD" id="cd00293">
    <property type="entry name" value="USP-like"/>
    <property type="match status" value="1"/>
</dbReference>
<reference evidence="4" key="1">
    <citation type="journal article" date="2019" name="Int. J. Syst. Evol. Microbiol.">
        <title>The Global Catalogue of Microorganisms (GCM) 10K type strain sequencing project: providing services to taxonomists for standard genome sequencing and annotation.</title>
        <authorList>
            <consortium name="The Broad Institute Genomics Platform"/>
            <consortium name="The Broad Institute Genome Sequencing Center for Infectious Disease"/>
            <person name="Wu L."/>
            <person name="Ma J."/>
        </authorList>
    </citation>
    <scope>NUCLEOTIDE SEQUENCE [LARGE SCALE GENOMIC DNA]</scope>
    <source>
        <strain evidence="4">CGMCC 1.15790</strain>
    </source>
</reference>
<keyword evidence="4" id="KW-1185">Reference proteome</keyword>
<comment type="caution">
    <text evidence="3">The sequence shown here is derived from an EMBL/GenBank/DDBJ whole genome shotgun (WGS) entry which is preliminary data.</text>
</comment>
<dbReference type="PRINTS" id="PR01438">
    <property type="entry name" value="UNVRSLSTRESS"/>
</dbReference>
<dbReference type="Proteomes" id="UP001596143">
    <property type="component" value="Unassembled WGS sequence"/>
</dbReference>